<dbReference type="GO" id="GO:0016301">
    <property type="term" value="F:kinase activity"/>
    <property type="evidence" value="ECO:0007669"/>
    <property type="project" value="UniProtKB-KW"/>
</dbReference>
<evidence type="ECO:0000259" key="10">
    <source>
        <dbReference type="Pfam" id="PF02518"/>
    </source>
</evidence>
<keyword evidence="13" id="KW-1185">Reference proteome</keyword>
<dbReference type="Gene3D" id="1.20.5.1930">
    <property type="match status" value="1"/>
</dbReference>
<feature type="domain" description="Histidine kinase/HSP90-like ATPase" evidence="10">
    <location>
        <begin position="348"/>
        <end position="431"/>
    </location>
</feature>
<dbReference type="Pfam" id="PF07730">
    <property type="entry name" value="HisKA_3"/>
    <property type="match status" value="1"/>
</dbReference>
<evidence type="ECO:0000313" key="12">
    <source>
        <dbReference type="EMBL" id="UUI71052.1"/>
    </source>
</evidence>
<evidence type="ECO:0000256" key="9">
    <source>
        <dbReference type="SAM" id="Phobius"/>
    </source>
</evidence>
<keyword evidence="6 12" id="KW-0418">Kinase</keyword>
<evidence type="ECO:0000256" key="3">
    <source>
        <dbReference type="ARBA" id="ARBA00022553"/>
    </source>
</evidence>
<dbReference type="InterPro" id="IPR036890">
    <property type="entry name" value="HATPase_C_sf"/>
</dbReference>
<dbReference type="Gene3D" id="3.30.565.10">
    <property type="entry name" value="Histidine kinase-like ATPase, C-terminal domain"/>
    <property type="match status" value="1"/>
</dbReference>
<evidence type="ECO:0000259" key="11">
    <source>
        <dbReference type="Pfam" id="PF07730"/>
    </source>
</evidence>
<keyword evidence="5" id="KW-0547">Nucleotide-binding</keyword>
<dbReference type="InterPro" id="IPR003594">
    <property type="entry name" value="HATPase_dom"/>
</dbReference>
<evidence type="ECO:0000256" key="1">
    <source>
        <dbReference type="ARBA" id="ARBA00000085"/>
    </source>
</evidence>
<keyword evidence="9" id="KW-0812">Transmembrane</keyword>
<sequence length="442" mass="45626">MTRRAPWAATGRSLVLVVLWVPCALLTVAALVGLALVVVGAGLPVVAAVLPGVERMARVHRRRAEAALGRAVPLVALRPPDASGPGRLGQVEEDARRMTEEALGRPLGAGEARALTGAEPFRRGWQRLQDVDAWRLLGWLAFAATGGALLSACVVLLAPAAVGALVLAVVLPLAAGLPWGWAAVLAVAGLLGGWAWWRHGDALGRLRAAADAALLAPGRQARLEQRVQDLAASRSQTVDHAAAELRRIERDLHDGAQARLVSLGLTLGMVAELVESDPAAARELLDEARSTTGAALRDLRELVQGIHPPVLADRGLSGAVEALALDLAVPVAVGDRLPGRPPAPIESAVYFAVAESLANVVKHASAARVWVRLDAGASSLRVDVGDDGVGGADPARGSGLRGVGARLSAFDGTMVVDSPPGGPTLITLEVPCAWSSPKTSPS</sequence>
<comment type="catalytic activity">
    <reaction evidence="1">
        <text>ATP + protein L-histidine = ADP + protein N-phospho-L-histidine.</text>
        <dbReference type="EC" id="2.7.13.3"/>
    </reaction>
</comment>
<dbReference type="RefSeq" id="WP_227576387.1">
    <property type="nucleotide sequence ID" value="NZ_CP101987.1"/>
</dbReference>
<keyword evidence="3" id="KW-0597">Phosphoprotein</keyword>
<dbReference type="InterPro" id="IPR050482">
    <property type="entry name" value="Sensor_HK_TwoCompSys"/>
</dbReference>
<gene>
    <name evidence="12" type="ORF">NP048_14820</name>
</gene>
<name>A0ABY5KKM8_9CELL</name>
<evidence type="ECO:0000256" key="5">
    <source>
        <dbReference type="ARBA" id="ARBA00022741"/>
    </source>
</evidence>
<dbReference type="Pfam" id="PF02518">
    <property type="entry name" value="HATPase_c"/>
    <property type="match status" value="1"/>
</dbReference>
<dbReference type="SUPFAM" id="SSF55874">
    <property type="entry name" value="ATPase domain of HSP90 chaperone/DNA topoisomerase II/histidine kinase"/>
    <property type="match status" value="1"/>
</dbReference>
<keyword evidence="4" id="KW-0808">Transferase</keyword>
<evidence type="ECO:0000313" key="13">
    <source>
        <dbReference type="Proteomes" id="UP001316384"/>
    </source>
</evidence>
<organism evidence="12 13">
    <name type="scientific">Cellulomonas xiejunii</name>
    <dbReference type="NCBI Taxonomy" id="2968083"/>
    <lineage>
        <taxon>Bacteria</taxon>
        <taxon>Bacillati</taxon>
        <taxon>Actinomycetota</taxon>
        <taxon>Actinomycetes</taxon>
        <taxon>Micrococcales</taxon>
        <taxon>Cellulomonadaceae</taxon>
        <taxon>Cellulomonas</taxon>
    </lineage>
</organism>
<dbReference type="Proteomes" id="UP001316384">
    <property type="component" value="Chromosome"/>
</dbReference>
<evidence type="ECO:0000256" key="8">
    <source>
        <dbReference type="ARBA" id="ARBA00023012"/>
    </source>
</evidence>
<protein>
    <recommendedName>
        <fullName evidence="2">histidine kinase</fullName>
        <ecNumber evidence="2">2.7.13.3</ecNumber>
    </recommendedName>
</protein>
<proteinExistence type="predicted"/>
<feature type="transmembrane region" description="Helical" evidence="9">
    <location>
        <begin position="179"/>
        <end position="197"/>
    </location>
</feature>
<feature type="transmembrane region" description="Helical" evidence="9">
    <location>
        <begin position="136"/>
        <end position="167"/>
    </location>
</feature>
<evidence type="ECO:0000256" key="7">
    <source>
        <dbReference type="ARBA" id="ARBA00022840"/>
    </source>
</evidence>
<keyword evidence="9" id="KW-0472">Membrane</keyword>
<evidence type="ECO:0000256" key="4">
    <source>
        <dbReference type="ARBA" id="ARBA00022679"/>
    </source>
</evidence>
<dbReference type="CDD" id="cd16917">
    <property type="entry name" value="HATPase_UhpB-NarQ-NarX-like"/>
    <property type="match status" value="1"/>
</dbReference>
<feature type="domain" description="Signal transduction histidine kinase subgroup 3 dimerisation and phosphoacceptor" evidence="11">
    <location>
        <begin position="244"/>
        <end position="311"/>
    </location>
</feature>
<dbReference type="PANTHER" id="PTHR24421">
    <property type="entry name" value="NITRATE/NITRITE SENSOR PROTEIN NARX-RELATED"/>
    <property type="match status" value="1"/>
</dbReference>
<feature type="transmembrane region" description="Helical" evidence="9">
    <location>
        <begin position="7"/>
        <end position="28"/>
    </location>
</feature>
<evidence type="ECO:0000256" key="6">
    <source>
        <dbReference type="ARBA" id="ARBA00022777"/>
    </source>
</evidence>
<evidence type="ECO:0000256" key="2">
    <source>
        <dbReference type="ARBA" id="ARBA00012438"/>
    </source>
</evidence>
<keyword evidence="8" id="KW-0902">Two-component regulatory system</keyword>
<keyword evidence="7" id="KW-0067">ATP-binding</keyword>
<dbReference type="InterPro" id="IPR011712">
    <property type="entry name" value="Sig_transdc_His_kin_sub3_dim/P"/>
</dbReference>
<dbReference type="EC" id="2.7.13.3" evidence="2"/>
<reference evidence="12 13" key="1">
    <citation type="submission" date="2022-07" db="EMBL/GenBank/DDBJ databases">
        <title>Novel species in genus cellulomonas.</title>
        <authorList>
            <person name="Ye L."/>
        </authorList>
    </citation>
    <scope>NUCLEOTIDE SEQUENCE [LARGE SCALE GENOMIC DNA]</scope>
    <source>
        <strain evidence="13">zg-B89</strain>
    </source>
</reference>
<feature type="transmembrane region" description="Helical" evidence="9">
    <location>
        <begin position="34"/>
        <end position="53"/>
    </location>
</feature>
<dbReference type="PANTHER" id="PTHR24421:SF10">
    <property type="entry name" value="NITRATE_NITRITE SENSOR PROTEIN NARQ"/>
    <property type="match status" value="1"/>
</dbReference>
<accession>A0ABY5KKM8</accession>
<dbReference type="EMBL" id="CP101987">
    <property type="protein sequence ID" value="UUI71052.1"/>
    <property type="molecule type" value="Genomic_DNA"/>
</dbReference>
<keyword evidence="9" id="KW-1133">Transmembrane helix</keyword>